<proteinExistence type="inferred from homology"/>
<feature type="binding site" evidence="9">
    <location>
        <begin position="75"/>
        <end position="78"/>
    </location>
    <ligand>
        <name>substrate</name>
    </ligand>
</feature>
<dbReference type="GO" id="GO:0046872">
    <property type="term" value="F:metal ion binding"/>
    <property type="evidence" value="ECO:0007669"/>
    <property type="project" value="UniProtKB-KW"/>
</dbReference>
<protein>
    <recommendedName>
        <fullName evidence="10">4-hydroxy-4-methyl-2-oxoglutarate aldolase</fullName>
        <shortName evidence="10">HMG aldolase</shortName>
        <ecNumber evidence="10">4.1.1.112</ecNumber>
        <ecNumber evidence="10">4.1.3.17</ecNumber>
    </recommendedName>
    <alternativeName>
        <fullName evidence="10">Oxaloacetate decarboxylase</fullName>
    </alternativeName>
</protein>
<comment type="cofactor">
    <cofactor evidence="9">
        <name>Mg(2+)</name>
        <dbReference type="ChEBI" id="CHEBI:18420"/>
    </cofactor>
</comment>
<dbReference type="InterPro" id="IPR005493">
    <property type="entry name" value="RraA/RraA-like"/>
</dbReference>
<comment type="similarity">
    <text evidence="3 10">Belongs to the class II aldolase/RraA-like family.</text>
</comment>
<dbReference type="GO" id="GO:0008428">
    <property type="term" value="F:ribonuclease inhibitor activity"/>
    <property type="evidence" value="ECO:0007669"/>
    <property type="project" value="InterPro"/>
</dbReference>
<dbReference type="PANTHER" id="PTHR33254">
    <property type="entry name" value="4-HYDROXY-4-METHYL-2-OXOGLUTARATE ALDOLASE 3-RELATED"/>
    <property type="match status" value="1"/>
</dbReference>
<dbReference type="AlphaFoldDB" id="A0A1H8CHZ5"/>
<gene>
    <name evidence="11" type="ORF">SAMN05192533_10797</name>
</gene>
<evidence type="ECO:0000313" key="11">
    <source>
        <dbReference type="EMBL" id="SEM94675.1"/>
    </source>
</evidence>
<dbReference type="GO" id="GO:0008948">
    <property type="term" value="F:oxaloacetate decarboxylase activity"/>
    <property type="evidence" value="ECO:0007669"/>
    <property type="project" value="UniProtKB-EC"/>
</dbReference>
<comment type="function">
    <text evidence="7 10">Catalyzes the aldol cleavage of 4-hydroxy-4-methyl-2-oxoglutarate (HMG) into 2 molecules of pyruvate. Also contains a secondary oxaloacetate (OAA) decarboxylase activity due to the common pyruvate enolate transition state formed following C-C bond cleavage in the retro-aldol and decarboxylation reactions.</text>
</comment>
<evidence type="ECO:0000256" key="3">
    <source>
        <dbReference type="ARBA" id="ARBA00008621"/>
    </source>
</evidence>
<evidence type="ECO:0000256" key="8">
    <source>
        <dbReference type="ARBA" id="ARBA00047973"/>
    </source>
</evidence>
<evidence type="ECO:0000256" key="9">
    <source>
        <dbReference type="PIRSR" id="PIRSR605493-1"/>
    </source>
</evidence>
<dbReference type="OrthoDB" id="9784786at2"/>
<evidence type="ECO:0000256" key="1">
    <source>
        <dbReference type="ARBA" id="ARBA00001342"/>
    </source>
</evidence>
<evidence type="ECO:0000256" key="4">
    <source>
        <dbReference type="ARBA" id="ARBA00011233"/>
    </source>
</evidence>
<comment type="catalytic activity">
    <reaction evidence="1 10">
        <text>4-hydroxy-4-methyl-2-oxoglutarate = 2 pyruvate</text>
        <dbReference type="Rhea" id="RHEA:22748"/>
        <dbReference type="ChEBI" id="CHEBI:15361"/>
        <dbReference type="ChEBI" id="CHEBI:58276"/>
        <dbReference type="EC" id="4.1.3.17"/>
    </reaction>
</comment>
<evidence type="ECO:0000256" key="6">
    <source>
        <dbReference type="ARBA" id="ARBA00023239"/>
    </source>
</evidence>
<dbReference type="GO" id="GO:0047443">
    <property type="term" value="F:4-hydroxy-4-methyl-2-oxoglutarate aldolase activity"/>
    <property type="evidence" value="ECO:0007669"/>
    <property type="project" value="UniProtKB-EC"/>
</dbReference>
<dbReference type="NCBIfam" id="TIGR01935">
    <property type="entry name" value="NOT-MenG"/>
    <property type="match status" value="1"/>
</dbReference>
<dbReference type="SUPFAM" id="SSF89562">
    <property type="entry name" value="RraA-like"/>
    <property type="match status" value="1"/>
</dbReference>
<evidence type="ECO:0000256" key="5">
    <source>
        <dbReference type="ARBA" id="ARBA00022723"/>
    </source>
</evidence>
<dbReference type="NCBIfam" id="NF006875">
    <property type="entry name" value="PRK09372.1"/>
    <property type="match status" value="1"/>
</dbReference>
<keyword evidence="5 9" id="KW-0479">Metal-binding</keyword>
<sequence>MDFKTADICDDYASKLEVCQSEFKSYGEKPKFFGPVATVKVFEDNVLVVESLESIPEGSVLVVDGGGSRRCALMGDRLGGIAETRKLAGVIINGCVRDSEDLAKLDVGIFALGSNPLKSKKEGKGEKQVTVTFGGIDWKPGLFVYADQDGVIVSEQKLL</sequence>
<name>A0A1H8CHZ5_9BACI</name>
<comment type="catalytic activity">
    <reaction evidence="8 10">
        <text>oxaloacetate + H(+) = pyruvate + CO2</text>
        <dbReference type="Rhea" id="RHEA:15641"/>
        <dbReference type="ChEBI" id="CHEBI:15361"/>
        <dbReference type="ChEBI" id="CHEBI:15378"/>
        <dbReference type="ChEBI" id="CHEBI:16452"/>
        <dbReference type="ChEBI" id="CHEBI:16526"/>
        <dbReference type="EC" id="4.1.1.112"/>
    </reaction>
</comment>
<keyword evidence="6 10" id="KW-0456">Lyase</keyword>
<feature type="binding site" evidence="9">
    <location>
        <position position="97"/>
    </location>
    <ligand>
        <name>substrate</name>
    </ligand>
</feature>
<dbReference type="EC" id="4.1.3.17" evidence="10"/>
<accession>A0A1H8CHZ5</accession>
<dbReference type="EMBL" id="FOBW01000007">
    <property type="protein sequence ID" value="SEM94675.1"/>
    <property type="molecule type" value="Genomic_DNA"/>
</dbReference>
<comment type="subunit">
    <text evidence="4 10">Homotrimer.</text>
</comment>
<evidence type="ECO:0000256" key="10">
    <source>
        <dbReference type="RuleBase" id="RU004338"/>
    </source>
</evidence>
<reference evidence="12" key="1">
    <citation type="submission" date="2016-10" db="EMBL/GenBank/DDBJ databases">
        <authorList>
            <person name="Varghese N."/>
            <person name="Submissions S."/>
        </authorList>
    </citation>
    <scope>NUCLEOTIDE SEQUENCE [LARGE SCALE GENOMIC DNA]</scope>
    <source>
        <strain evidence="12">B48,IBRC-M 10115,DSM 25386,CECT 8001</strain>
    </source>
</reference>
<organism evidence="11 12">
    <name type="scientific">Mesobacillus persicus</name>
    <dbReference type="NCBI Taxonomy" id="930146"/>
    <lineage>
        <taxon>Bacteria</taxon>
        <taxon>Bacillati</taxon>
        <taxon>Bacillota</taxon>
        <taxon>Bacilli</taxon>
        <taxon>Bacillales</taxon>
        <taxon>Bacillaceae</taxon>
        <taxon>Mesobacillus</taxon>
    </lineage>
</organism>
<comment type="cofactor">
    <cofactor evidence="2 10">
        <name>a divalent metal cation</name>
        <dbReference type="ChEBI" id="CHEBI:60240"/>
    </cofactor>
</comment>
<keyword evidence="12" id="KW-1185">Reference proteome</keyword>
<feature type="binding site" evidence="9">
    <location>
        <position position="98"/>
    </location>
    <ligand>
        <name>Mg(2+)</name>
        <dbReference type="ChEBI" id="CHEBI:18420"/>
    </ligand>
</feature>
<evidence type="ECO:0000256" key="7">
    <source>
        <dbReference type="ARBA" id="ARBA00025046"/>
    </source>
</evidence>
<dbReference type="Pfam" id="PF03737">
    <property type="entry name" value="RraA-like"/>
    <property type="match status" value="1"/>
</dbReference>
<evidence type="ECO:0000256" key="2">
    <source>
        <dbReference type="ARBA" id="ARBA00001968"/>
    </source>
</evidence>
<evidence type="ECO:0000313" key="12">
    <source>
        <dbReference type="Proteomes" id="UP000198553"/>
    </source>
</evidence>
<dbReference type="InterPro" id="IPR036704">
    <property type="entry name" value="RraA/RraA-like_sf"/>
</dbReference>
<dbReference type="GO" id="GO:0051252">
    <property type="term" value="P:regulation of RNA metabolic process"/>
    <property type="evidence" value="ECO:0007669"/>
    <property type="project" value="InterPro"/>
</dbReference>
<dbReference type="InterPro" id="IPR010203">
    <property type="entry name" value="RraA"/>
</dbReference>
<dbReference type="Proteomes" id="UP000198553">
    <property type="component" value="Unassembled WGS sequence"/>
</dbReference>
<dbReference type="EC" id="4.1.1.112" evidence="10"/>
<dbReference type="RefSeq" id="WP_090745248.1">
    <property type="nucleotide sequence ID" value="NZ_FOBW01000007.1"/>
</dbReference>
<dbReference type="Gene3D" id="3.50.30.40">
    <property type="entry name" value="Ribonuclease E inhibitor RraA/RraA-like"/>
    <property type="match status" value="1"/>
</dbReference>
<dbReference type="PANTHER" id="PTHR33254:SF4">
    <property type="entry name" value="4-HYDROXY-4-METHYL-2-OXOGLUTARATE ALDOLASE 3-RELATED"/>
    <property type="match status" value="1"/>
</dbReference>
<dbReference type="CDD" id="cd16841">
    <property type="entry name" value="RraA_family"/>
    <property type="match status" value="1"/>
</dbReference>
<keyword evidence="9" id="KW-0460">Magnesium</keyword>
<dbReference type="STRING" id="930146.SAMN05192533_10797"/>